<evidence type="ECO:0000313" key="3">
    <source>
        <dbReference type="Proteomes" id="UP000032578"/>
    </source>
</evidence>
<dbReference type="AlphaFoldDB" id="A0A0D7W9B5"/>
<gene>
    <name evidence="2" type="ORF">PW52_11245</name>
</gene>
<keyword evidence="3" id="KW-1185">Reference proteome</keyword>
<comment type="caution">
    <text evidence="2">The sequence shown here is derived from an EMBL/GenBank/DDBJ whole genome shotgun (WGS) entry which is preliminary data.</text>
</comment>
<dbReference type="OrthoDB" id="1201186at2"/>
<dbReference type="RefSeq" id="WP_044633044.1">
    <property type="nucleotide sequence ID" value="NZ_JTDW01000007.1"/>
</dbReference>
<reference evidence="2 3" key="1">
    <citation type="submission" date="2014-11" db="EMBL/GenBank/DDBJ databases">
        <title>Tamlana sedimentorum sp. nov., isolated from shallow sand sediments of the Sea of Japan.</title>
        <authorList>
            <person name="Romanenko L.A."/>
        </authorList>
    </citation>
    <scope>NUCLEOTIDE SEQUENCE [LARGE SCALE GENOMIC DNA]</scope>
    <source>
        <strain evidence="2 3">JCM 19808</strain>
    </source>
</reference>
<keyword evidence="1" id="KW-0732">Signal</keyword>
<feature type="chain" id="PRO_5002325738" description="Lipoprotein" evidence="1">
    <location>
        <begin position="23"/>
        <end position="144"/>
    </location>
</feature>
<dbReference type="Proteomes" id="UP000032578">
    <property type="component" value="Unassembled WGS sequence"/>
</dbReference>
<sequence>MKSLFVLMFTLLFLGCSSNTVRNENCNFLLDINVNININLSLPQYSTLGFVGNSIYISGVGNNGVIVANTGSSFMAWDASDPNYVPGSCSALVPNGLFGTNDCGNGNTYNFVTGEISDNDDPTLVCALKNYRVQQNGNSLTIYN</sequence>
<proteinExistence type="predicted"/>
<dbReference type="PROSITE" id="PS51257">
    <property type="entry name" value="PROKAR_LIPOPROTEIN"/>
    <property type="match status" value="1"/>
</dbReference>
<dbReference type="EMBL" id="JTDW01000007">
    <property type="protein sequence ID" value="KJD35243.1"/>
    <property type="molecule type" value="Genomic_DNA"/>
</dbReference>
<feature type="signal peptide" evidence="1">
    <location>
        <begin position="1"/>
        <end position="22"/>
    </location>
</feature>
<evidence type="ECO:0008006" key="4">
    <source>
        <dbReference type="Google" id="ProtNLM"/>
    </source>
</evidence>
<dbReference type="STRING" id="1435349.PW52_11245"/>
<protein>
    <recommendedName>
        <fullName evidence="4">Lipoprotein</fullName>
    </recommendedName>
</protein>
<organism evidence="2 3">
    <name type="scientific">Neotamlana sedimentorum</name>
    <dbReference type="NCBI Taxonomy" id="1435349"/>
    <lineage>
        <taxon>Bacteria</taxon>
        <taxon>Pseudomonadati</taxon>
        <taxon>Bacteroidota</taxon>
        <taxon>Flavobacteriia</taxon>
        <taxon>Flavobacteriales</taxon>
        <taxon>Flavobacteriaceae</taxon>
        <taxon>Neotamlana</taxon>
    </lineage>
</organism>
<name>A0A0D7W9B5_9FLAO</name>
<evidence type="ECO:0000256" key="1">
    <source>
        <dbReference type="SAM" id="SignalP"/>
    </source>
</evidence>
<evidence type="ECO:0000313" key="2">
    <source>
        <dbReference type="EMBL" id="KJD35243.1"/>
    </source>
</evidence>
<accession>A0A0D7W9B5</accession>
<dbReference type="PATRIC" id="fig|1435349.4.peg.3241"/>